<dbReference type="Proteomes" id="UP000249340">
    <property type="component" value="Chromosome"/>
</dbReference>
<evidence type="ECO:0000313" key="3">
    <source>
        <dbReference type="Proteomes" id="UP000249340"/>
    </source>
</evidence>
<feature type="transmembrane region" description="Helical" evidence="1">
    <location>
        <begin position="27"/>
        <end position="43"/>
    </location>
</feature>
<sequence length="61" mass="6208">MLTGGVSALVAGLVVRAAMGPAHAPLRTAVGVVAAVLLVSVLARPDRVRRGPRGPRSRRTA</sequence>
<proteinExistence type="predicted"/>
<evidence type="ECO:0000313" key="2">
    <source>
        <dbReference type="EMBL" id="AXI79328.1"/>
    </source>
</evidence>
<keyword evidence="1" id="KW-0812">Transmembrane</keyword>
<keyword evidence="1" id="KW-1133">Transmembrane helix</keyword>
<evidence type="ECO:0000256" key="1">
    <source>
        <dbReference type="SAM" id="Phobius"/>
    </source>
</evidence>
<dbReference type="AlphaFoldDB" id="A0A345T023"/>
<keyword evidence="1" id="KW-0472">Membrane</keyword>
<dbReference type="EMBL" id="CP031264">
    <property type="protein sequence ID" value="AXI79328.1"/>
    <property type="molecule type" value="Genomic_DNA"/>
</dbReference>
<name>A0A345T023_9ACTN</name>
<reference evidence="3" key="1">
    <citation type="submission" date="2018-07" db="EMBL/GenBank/DDBJ databases">
        <title>Streptacidiphilus bronchialis DSM 106435 chromosome.</title>
        <authorList>
            <person name="Batra D."/>
            <person name="Gulvik C.A."/>
        </authorList>
    </citation>
    <scope>NUCLEOTIDE SEQUENCE [LARGE SCALE GENOMIC DNA]</scope>
    <source>
        <strain evidence="3">DSM 106435</strain>
    </source>
</reference>
<dbReference type="KEGG" id="stri:C7M71_019810"/>
<organism evidence="2 3">
    <name type="scientific">Peterkaempfera bronchialis</name>
    <dbReference type="NCBI Taxonomy" id="2126346"/>
    <lineage>
        <taxon>Bacteria</taxon>
        <taxon>Bacillati</taxon>
        <taxon>Actinomycetota</taxon>
        <taxon>Actinomycetes</taxon>
        <taxon>Kitasatosporales</taxon>
        <taxon>Streptomycetaceae</taxon>
        <taxon>Peterkaempfera</taxon>
    </lineage>
</organism>
<keyword evidence="3" id="KW-1185">Reference proteome</keyword>
<gene>
    <name evidence="2" type="ORF">C7M71_019810</name>
</gene>
<protein>
    <submittedName>
        <fullName evidence="2">Uncharacterized protein</fullName>
    </submittedName>
</protein>
<accession>A0A345T023</accession>